<reference evidence="1" key="1">
    <citation type="submission" date="2021-02" db="EMBL/GenBank/DDBJ databases">
        <authorList>
            <person name="Nowell W R."/>
        </authorList>
    </citation>
    <scope>NUCLEOTIDE SEQUENCE</scope>
</reference>
<sequence>MLVGSTLESSIAQVDKSHTRIRLDPISVSVGSYRNPTKSDRIRGDGIALDSDDYGSHVGSDRIQRRIC</sequence>
<protein>
    <submittedName>
        <fullName evidence="1">Uncharacterized protein</fullName>
    </submittedName>
</protein>
<organism evidence="1 2">
    <name type="scientific">Adineta ricciae</name>
    <name type="common">Rotifer</name>
    <dbReference type="NCBI Taxonomy" id="249248"/>
    <lineage>
        <taxon>Eukaryota</taxon>
        <taxon>Metazoa</taxon>
        <taxon>Spiralia</taxon>
        <taxon>Gnathifera</taxon>
        <taxon>Rotifera</taxon>
        <taxon>Eurotatoria</taxon>
        <taxon>Bdelloidea</taxon>
        <taxon>Adinetida</taxon>
        <taxon>Adinetidae</taxon>
        <taxon>Adineta</taxon>
    </lineage>
</organism>
<evidence type="ECO:0000313" key="1">
    <source>
        <dbReference type="EMBL" id="CAF1515682.1"/>
    </source>
</evidence>
<gene>
    <name evidence="1" type="ORF">EDS130_LOCUS43540</name>
</gene>
<dbReference type="Proteomes" id="UP000663852">
    <property type="component" value="Unassembled WGS sequence"/>
</dbReference>
<evidence type="ECO:0000313" key="2">
    <source>
        <dbReference type="Proteomes" id="UP000663852"/>
    </source>
</evidence>
<dbReference type="AlphaFoldDB" id="A0A815U6U2"/>
<name>A0A815U6U2_ADIRI</name>
<accession>A0A815U6U2</accession>
<dbReference type="EMBL" id="CAJNOJ010000729">
    <property type="protein sequence ID" value="CAF1515682.1"/>
    <property type="molecule type" value="Genomic_DNA"/>
</dbReference>
<proteinExistence type="predicted"/>
<comment type="caution">
    <text evidence="1">The sequence shown here is derived from an EMBL/GenBank/DDBJ whole genome shotgun (WGS) entry which is preliminary data.</text>
</comment>